<dbReference type="NCBIfam" id="NF005559">
    <property type="entry name" value="PRK07231.1"/>
    <property type="match status" value="1"/>
</dbReference>
<dbReference type="FunFam" id="3.40.50.720:FF:000084">
    <property type="entry name" value="Short-chain dehydrogenase reductase"/>
    <property type="match status" value="1"/>
</dbReference>
<comment type="similarity">
    <text evidence="1">Belongs to the short-chain dehydrogenases/reductases (SDR) family.</text>
</comment>
<proteinExistence type="inferred from homology"/>
<dbReference type="InterPro" id="IPR057326">
    <property type="entry name" value="KR_dom"/>
</dbReference>
<evidence type="ECO:0000313" key="3">
    <source>
        <dbReference type="EMBL" id="EER61817.1"/>
    </source>
</evidence>
<feature type="domain" description="Ketoreductase" evidence="2">
    <location>
        <begin position="6"/>
        <end position="176"/>
    </location>
</feature>
<dbReference type="EMBL" id="ACQT01000009">
    <property type="protein sequence ID" value="EER61817.1"/>
    <property type="molecule type" value="Genomic_DNA"/>
</dbReference>
<reference evidence="3 4" key="1">
    <citation type="submission" date="2009-05" db="EMBL/GenBank/DDBJ databases">
        <title>The draft genome of Acidovorax delafieldii 2AN.</title>
        <authorList>
            <consortium name="US DOE Joint Genome Institute (JGI-PGF)"/>
            <person name="Lucas S."/>
            <person name="Copeland A."/>
            <person name="Lapidus A."/>
            <person name="Glavina del Rio T."/>
            <person name="Tice H."/>
            <person name="Bruce D."/>
            <person name="Goodwin L."/>
            <person name="Pitluck S."/>
            <person name="Larimer F."/>
            <person name="Land M.L."/>
            <person name="Hauser L."/>
            <person name="Shelobolina E.S."/>
            <person name="Picardal F."/>
            <person name="Roden E."/>
            <person name="Emerson D."/>
        </authorList>
    </citation>
    <scope>NUCLEOTIDE SEQUENCE [LARGE SCALE GENOMIC DNA]</scope>
    <source>
        <strain evidence="3 4">2AN</strain>
    </source>
</reference>
<dbReference type="OrthoDB" id="6823797at2"/>
<dbReference type="InterPro" id="IPR002347">
    <property type="entry name" value="SDR_fam"/>
</dbReference>
<dbReference type="PRINTS" id="PR00080">
    <property type="entry name" value="SDRFAMILY"/>
</dbReference>
<protein>
    <submittedName>
        <fullName evidence="3">Short-chain dehydrogenase/reductase SDR</fullName>
    </submittedName>
</protein>
<dbReference type="CDD" id="cd05233">
    <property type="entry name" value="SDR_c"/>
    <property type="match status" value="1"/>
</dbReference>
<dbReference type="PATRIC" id="fig|573060.9.peg.4595"/>
<dbReference type="SUPFAM" id="SSF51735">
    <property type="entry name" value="NAD(P)-binding Rossmann-fold domains"/>
    <property type="match status" value="1"/>
</dbReference>
<dbReference type="AlphaFoldDB" id="C5T173"/>
<sequence>MKFEGQVVIVTGAARGIGLAAAQLFAREGAHVVVNDLEQGAVDIAVEQLRQDGGSAEGLAADAGDESAVRNAVAGVKAAHGRIDVLVNNAGIMVRTKTEELSSAAWRRGMAVNLDAVFHWSQAVATMAMIPHRGGAIVNVASLAGLVAIPNAAAYVASKHGVVGLTKALAIDWGRYGIRVNALCPGMTWTDLSKKDQVGNPQMFVERERRIPLGYAAQPAEQAEAIVFLASSGASAVSGLIMNVDGGQLAMSSGSSLSPL</sequence>
<organism evidence="3 4">
    <name type="scientific">Acidovorax delafieldii 2AN</name>
    <dbReference type="NCBI Taxonomy" id="573060"/>
    <lineage>
        <taxon>Bacteria</taxon>
        <taxon>Pseudomonadati</taxon>
        <taxon>Pseudomonadota</taxon>
        <taxon>Betaproteobacteria</taxon>
        <taxon>Burkholderiales</taxon>
        <taxon>Comamonadaceae</taxon>
        <taxon>Acidovorax</taxon>
    </lineage>
</organism>
<dbReference type="SMART" id="SM00822">
    <property type="entry name" value="PKS_KR"/>
    <property type="match status" value="1"/>
</dbReference>
<dbReference type="InterPro" id="IPR036291">
    <property type="entry name" value="NAD(P)-bd_dom_sf"/>
</dbReference>
<keyword evidence="4" id="KW-1185">Reference proteome</keyword>
<dbReference type="PRINTS" id="PR00081">
    <property type="entry name" value="GDHRDH"/>
</dbReference>
<dbReference type="Proteomes" id="UP000003856">
    <property type="component" value="Unassembled WGS sequence"/>
</dbReference>
<evidence type="ECO:0000259" key="2">
    <source>
        <dbReference type="SMART" id="SM00822"/>
    </source>
</evidence>
<dbReference type="Gene3D" id="3.40.50.720">
    <property type="entry name" value="NAD(P)-binding Rossmann-like Domain"/>
    <property type="match status" value="1"/>
</dbReference>
<dbReference type="PROSITE" id="PS00061">
    <property type="entry name" value="ADH_SHORT"/>
    <property type="match status" value="1"/>
</dbReference>
<evidence type="ECO:0000256" key="1">
    <source>
        <dbReference type="ARBA" id="ARBA00006484"/>
    </source>
</evidence>
<name>C5T173_ACIDE</name>
<dbReference type="RefSeq" id="WP_005793348.1">
    <property type="nucleotide sequence ID" value="NZ_ACQT01000009.1"/>
</dbReference>
<dbReference type="Pfam" id="PF13561">
    <property type="entry name" value="adh_short_C2"/>
    <property type="match status" value="1"/>
</dbReference>
<evidence type="ECO:0000313" key="4">
    <source>
        <dbReference type="Proteomes" id="UP000003856"/>
    </source>
</evidence>
<dbReference type="GO" id="GO:0016616">
    <property type="term" value="F:oxidoreductase activity, acting on the CH-OH group of donors, NAD or NADP as acceptor"/>
    <property type="evidence" value="ECO:0007669"/>
    <property type="project" value="TreeGrafter"/>
</dbReference>
<accession>C5T173</accession>
<gene>
    <name evidence="3" type="ORF">AcdelDRAFT_0653</name>
</gene>
<comment type="caution">
    <text evidence="3">The sequence shown here is derived from an EMBL/GenBank/DDBJ whole genome shotgun (WGS) entry which is preliminary data.</text>
</comment>
<dbReference type="PANTHER" id="PTHR42760">
    <property type="entry name" value="SHORT-CHAIN DEHYDROGENASES/REDUCTASES FAMILY MEMBER"/>
    <property type="match status" value="1"/>
</dbReference>
<dbReference type="InterPro" id="IPR020904">
    <property type="entry name" value="Sc_DH/Rdtase_CS"/>
</dbReference>